<dbReference type="Proteomes" id="UP001056209">
    <property type="component" value="Chromosome"/>
</dbReference>
<keyword evidence="3 7" id="KW-1003">Cell membrane</keyword>
<feature type="transmembrane region" description="Helical" evidence="7">
    <location>
        <begin position="20"/>
        <end position="39"/>
    </location>
</feature>
<feature type="transmembrane region" description="Helical" evidence="7">
    <location>
        <begin position="212"/>
        <end position="236"/>
    </location>
</feature>
<dbReference type="InterPro" id="IPR009627">
    <property type="entry name" value="UPF0259"/>
</dbReference>
<gene>
    <name evidence="8" type="ORF">M9393_01035</name>
</gene>
<dbReference type="PROSITE" id="PS51257">
    <property type="entry name" value="PROKAR_LIPOPROTEIN"/>
    <property type="match status" value="1"/>
</dbReference>
<evidence type="ECO:0000313" key="9">
    <source>
        <dbReference type="Proteomes" id="UP001056209"/>
    </source>
</evidence>
<keyword evidence="6 7" id="KW-0472">Membrane</keyword>
<evidence type="ECO:0000256" key="1">
    <source>
        <dbReference type="ARBA" id="ARBA00004429"/>
    </source>
</evidence>
<sequence>MLIKLSRDVLNFIHNYCTKIAILILITTLIQACLDYIFLPKQEELIFMNNFVGIGLHNVIKELSVDQQCILFRLSAANSISKILSSTFLFGNILTMLHLISTTNESNQHLNIGNIIASAMLIFPKFLLLIFCTTLFVQLGLIIAIIPGIALAIIISLTPVIVITDNLPIMDAIYLSIKISYRNFHLITPPILLWFLIKTILMSILFHHYYYWIFITKIFVNSFNNALSVIILIYLYRLYMIIKAI</sequence>
<dbReference type="EMBL" id="CP097753">
    <property type="protein sequence ID" value="URJ28333.1"/>
    <property type="molecule type" value="Genomic_DNA"/>
</dbReference>
<evidence type="ECO:0000256" key="4">
    <source>
        <dbReference type="ARBA" id="ARBA00022692"/>
    </source>
</evidence>
<organism evidence="8 9">
    <name type="scientific">Candidatus Blochmannia vicinus</name>
    <name type="common">nom. nud.</name>
    <dbReference type="NCBI Taxonomy" id="251540"/>
    <lineage>
        <taxon>Bacteria</taxon>
        <taxon>Pseudomonadati</taxon>
        <taxon>Pseudomonadota</taxon>
        <taxon>Gammaproteobacteria</taxon>
        <taxon>Enterobacterales</taxon>
        <taxon>Enterobacteriaceae</taxon>
        <taxon>ant endosymbionts</taxon>
        <taxon>Candidatus Blochmanniella</taxon>
    </lineage>
</organism>
<comment type="similarity">
    <text evidence="2 7">Belongs to the UPF0259 family.</text>
</comment>
<evidence type="ECO:0000256" key="6">
    <source>
        <dbReference type="ARBA" id="ARBA00023136"/>
    </source>
</evidence>
<keyword evidence="5 7" id="KW-1133">Transmembrane helix</keyword>
<feature type="transmembrane region" description="Helical" evidence="7">
    <location>
        <begin position="112"/>
        <end position="136"/>
    </location>
</feature>
<dbReference type="RefSeq" id="WP_250248780.1">
    <property type="nucleotide sequence ID" value="NZ_CP097753.1"/>
</dbReference>
<evidence type="ECO:0000256" key="2">
    <source>
        <dbReference type="ARBA" id="ARBA00005633"/>
    </source>
</evidence>
<evidence type="ECO:0000256" key="5">
    <source>
        <dbReference type="ARBA" id="ARBA00022989"/>
    </source>
</evidence>
<keyword evidence="4 7" id="KW-0812">Transmembrane</keyword>
<evidence type="ECO:0000313" key="8">
    <source>
        <dbReference type="EMBL" id="URJ28333.1"/>
    </source>
</evidence>
<dbReference type="AlphaFoldDB" id="A0A9Q8TXC0"/>
<dbReference type="HAMAP" id="MF_01067">
    <property type="entry name" value="UPF0259"/>
    <property type="match status" value="1"/>
</dbReference>
<dbReference type="NCBIfam" id="NF002774">
    <property type="entry name" value="PRK02868.1"/>
    <property type="match status" value="1"/>
</dbReference>
<feature type="transmembrane region" description="Helical" evidence="7">
    <location>
        <begin position="83"/>
        <end position="100"/>
    </location>
</feature>
<reference evidence="8" key="1">
    <citation type="submission" date="2022-05" db="EMBL/GenBank/DDBJ databases">
        <title>Impact of host demography and evolutionary history on endosymbiont molecular evolution: a test in carpenter ants (Genus Camponotus) and their Blochmannia endosymbionts.</title>
        <authorList>
            <person name="Manthey J.D."/>
            <person name="Giron J.C."/>
            <person name="Hruska J.P."/>
        </authorList>
    </citation>
    <scope>NUCLEOTIDE SEQUENCE</scope>
    <source>
        <strain evidence="8">C-039</strain>
    </source>
</reference>
<dbReference type="Pfam" id="PF06790">
    <property type="entry name" value="UPF0259"/>
    <property type="match status" value="1"/>
</dbReference>
<name>A0A9Q8TXC0_9ENTR</name>
<accession>A0A9Q8TXC0</accession>
<evidence type="ECO:0000256" key="3">
    <source>
        <dbReference type="ARBA" id="ARBA00022475"/>
    </source>
</evidence>
<dbReference type="GO" id="GO:0005886">
    <property type="term" value="C:plasma membrane"/>
    <property type="evidence" value="ECO:0007669"/>
    <property type="project" value="UniProtKB-SubCell"/>
</dbReference>
<feature type="transmembrane region" description="Helical" evidence="7">
    <location>
        <begin position="142"/>
        <end position="163"/>
    </location>
</feature>
<proteinExistence type="inferred from homology"/>
<comment type="subcellular location">
    <subcellularLocation>
        <location evidence="1">Cell inner membrane</location>
        <topology evidence="1">Multi-pass membrane protein</topology>
    </subcellularLocation>
    <subcellularLocation>
        <location evidence="7">Cell membrane</location>
        <topology evidence="7">Multi-pass membrane protein</topology>
    </subcellularLocation>
</comment>
<feature type="transmembrane region" description="Helical" evidence="7">
    <location>
        <begin position="184"/>
        <end position="206"/>
    </location>
</feature>
<evidence type="ECO:0000256" key="7">
    <source>
        <dbReference type="HAMAP-Rule" id="MF_01067"/>
    </source>
</evidence>
<protein>
    <recommendedName>
        <fullName evidence="7">UPF0259 membrane protein M9393_01035</fullName>
    </recommendedName>
</protein>